<feature type="binding site" evidence="8 10">
    <location>
        <position position="90"/>
    </location>
    <ligand>
        <name>substrate</name>
    </ligand>
</feature>
<comment type="subunit">
    <text evidence="5 8">Homododecamer.</text>
</comment>
<comment type="function">
    <text evidence="2 8">Catalyzes a trans-dehydration via an enolate intermediate.</text>
</comment>
<dbReference type="NCBIfam" id="NF003805">
    <property type="entry name" value="PRK05395.1-2"/>
    <property type="match status" value="1"/>
</dbReference>
<dbReference type="EMBL" id="BATJ01000026">
    <property type="protein sequence ID" value="GAD69256.1"/>
    <property type="molecule type" value="Genomic_DNA"/>
</dbReference>
<dbReference type="eggNOG" id="COG0757">
    <property type="taxonomic scope" value="Bacteria"/>
</dbReference>
<dbReference type="GO" id="GO:0008652">
    <property type="term" value="P:amino acid biosynthetic process"/>
    <property type="evidence" value="ECO:0007669"/>
    <property type="project" value="UniProtKB-KW"/>
</dbReference>
<dbReference type="RefSeq" id="WP_021707223.1">
    <property type="nucleotide sequence ID" value="NZ_BATJ01000026.1"/>
</dbReference>
<feature type="binding site" evidence="8 10">
    <location>
        <begin position="104"/>
        <end position="105"/>
    </location>
    <ligand>
        <name>substrate</name>
    </ligand>
</feature>
<evidence type="ECO:0000256" key="7">
    <source>
        <dbReference type="ARBA" id="ARBA00023239"/>
    </source>
</evidence>
<dbReference type="PANTHER" id="PTHR21272">
    <property type="entry name" value="CATABOLIC 3-DEHYDROQUINASE"/>
    <property type="match status" value="1"/>
</dbReference>
<feature type="binding site" evidence="8 10">
    <location>
        <position position="83"/>
    </location>
    <ligand>
        <name>substrate</name>
    </ligand>
</feature>
<comment type="caution">
    <text evidence="12">The sequence shown here is derived from an EMBL/GenBank/DDBJ whole genome shotgun (WGS) entry which is preliminary data.</text>
</comment>
<evidence type="ECO:0000256" key="3">
    <source>
        <dbReference type="ARBA" id="ARBA00004902"/>
    </source>
</evidence>
<dbReference type="InterPro" id="IPR018509">
    <property type="entry name" value="DHquinase_II_CS"/>
</dbReference>
<dbReference type="NCBIfam" id="NF003804">
    <property type="entry name" value="PRK05395.1-1"/>
    <property type="match status" value="1"/>
</dbReference>
<dbReference type="STRING" id="1219065.VPR01S_26_00190"/>
<organism evidence="12 13">
    <name type="scientific">Vibrio proteolyticus NBRC 13287</name>
    <dbReference type="NCBI Taxonomy" id="1219065"/>
    <lineage>
        <taxon>Bacteria</taxon>
        <taxon>Pseudomonadati</taxon>
        <taxon>Pseudomonadota</taxon>
        <taxon>Gammaproteobacteria</taxon>
        <taxon>Vibrionales</taxon>
        <taxon>Vibrionaceae</taxon>
        <taxon>Vibrio</taxon>
    </lineage>
</organism>
<evidence type="ECO:0000256" key="5">
    <source>
        <dbReference type="ARBA" id="ARBA00011193"/>
    </source>
</evidence>
<dbReference type="EC" id="4.2.1.10" evidence="6 8"/>
<evidence type="ECO:0000256" key="6">
    <source>
        <dbReference type="ARBA" id="ARBA00012060"/>
    </source>
</evidence>
<dbReference type="GO" id="GO:0003855">
    <property type="term" value="F:3-dehydroquinate dehydratase activity"/>
    <property type="evidence" value="ECO:0007669"/>
    <property type="project" value="UniProtKB-UniRule"/>
</dbReference>
<dbReference type="NCBIfam" id="NF003806">
    <property type="entry name" value="PRK05395.1-3"/>
    <property type="match status" value="1"/>
</dbReference>
<dbReference type="Proteomes" id="UP000016570">
    <property type="component" value="Unassembled WGS sequence"/>
</dbReference>
<name>U2ZNA5_VIBPR</name>
<dbReference type="PROSITE" id="PS01029">
    <property type="entry name" value="DEHYDROQUINASE_II"/>
    <property type="match status" value="1"/>
</dbReference>
<evidence type="ECO:0000313" key="12">
    <source>
        <dbReference type="EMBL" id="GAD69256.1"/>
    </source>
</evidence>
<feature type="site" description="Transition state stabilizer" evidence="8 11">
    <location>
        <position position="21"/>
    </location>
</feature>
<dbReference type="PANTHER" id="PTHR21272:SF3">
    <property type="entry name" value="CATABOLIC 3-DEHYDROQUINASE"/>
    <property type="match status" value="1"/>
</dbReference>
<dbReference type="PIRSF" id="PIRSF001399">
    <property type="entry name" value="DHquinase_II"/>
    <property type="match status" value="1"/>
</dbReference>
<evidence type="ECO:0000256" key="8">
    <source>
        <dbReference type="HAMAP-Rule" id="MF_00169"/>
    </source>
</evidence>
<feature type="active site" description="Proton donor" evidence="8 9">
    <location>
        <position position="103"/>
    </location>
</feature>
<comment type="similarity">
    <text evidence="4 8">Belongs to the type-II 3-dehydroquinase family.</text>
</comment>
<evidence type="ECO:0000256" key="10">
    <source>
        <dbReference type="PIRSR" id="PIRSR001399-2"/>
    </source>
</evidence>
<accession>U2ZNA5</accession>
<feature type="binding site" evidence="8 10">
    <location>
        <position position="77"/>
    </location>
    <ligand>
        <name>substrate</name>
    </ligand>
</feature>
<gene>
    <name evidence="8 12" type="primary">aroQ</name>
    <name evidence="12" type="ORF">VPR01S_26_00190</name>
</gene>
<evidence type="ECO:0000256" key="2">
    <source>
        <dbReference type="ARBA" id="ARBA00003924"/>
    </source>
</evidence>
<keyword evidence="8" id="KW-0057">Aromatic amino acid biosynthesis</keyword>
<keyword evidence="7 8" id="KW-0456">Lyase</keyword>
<keyword evidence="13" id="KW-1185">Reference proteome</keyword>
<dbReference type="Pfam" id="PF01220">
    <property type="entry name" value="DHquinase_II"/>
    <property type="match status" value="1"/>
</dbReference>
<reference evidence="12 13" key="1">
    <citation type="submission" date="2013-09" db="EMBL/GenBank/DDBJ databases">
        <title>Whole genome shotgun sequence of Vibrio proteolyticus NBRC 13287.</title>
        <authorList>
            <person name="Isaki S."/>
            <person name="Hosoyama A."/>
            <person name="Numata M."/>
            <person name="Hashimoto M."/>
            <person name="Hosoyama Y."/>
            <person name="Tsuchikane K."/>
            <person name="Noguchi M."/>
            <person name="Hirakata S."/>
            <person name="Ichikawa N."/>
            <person name="Ohji S."/>
            <person name="Yamazoe A."/>
            <person name="Fujita N."/>
        </authorList>
    </citation>
    <scope>NUCLEOTIDE SEQUENCE [LARGE SCALE GENOMIC DNA]</scope>
    <source>
        <strain evidence="12 13">NBRC 13287</strain>
    </source>
</reference>
<dbReference type="GO" id="GO:0009073">
    <property type="term" value="P:aromatic amino acid family biosynthetic process"/>
    <property type="evidence" value="ECO:0007669"/>
    <property type="project" value="UniProtKB-KW"/>
</dbReference>
<dbReference type="AlphaFoldDB" id="U2ZNA5"/>
<dbReference type="NCBIfam" id="NF003807">
    <property type="entry name" value="PRK05395.1-4"/>
    <property type="match status" value="1"/>
</dbReference>
<evidence type="ECO:0000256" key="4">
    <source>
        <dbReference type="ARBA" id="ARBA00011037"/>
    </source>
</evidence>
<dbReference type="NCBIfam" id="TIGR01088">
    <property type="entry name" value="aroQ"/>
    <property type="match status" value="1"/>
</dbReference>
<dbReference type="InterPro" id="IPR036441">
    <property type="entry name" value="DHquinase_II_sf"/>
</dbReference>
<dbReference type="CDD" id="cd00466">
    <property type="entry name" value="DHQase_II"/>
    <property type="match status" value="1"/>
</dbReference>
<feature type="binding site" evidence="8 10">
    <location>
        <position position="114"/>
    </location>
    <ligand>
        <name>substrate</name>
    </ligand>
</feature>
<dbReference type="GO" id="GO:0009423">
    <property type="term" value="P:chorismate biosynthetic process"/>
    <property type="evidence" value="ECO:0007669"/>
    <property type="project" value="UniProtKB-UniRule"/>
</dbReference>
<evidence type="ECO:0000256" key="9">
    <source>
        <dbReference type="PIRSR" id="PIRSR001399-1"/>
    </source>
</evidence>
<dbReference type="SUPFAM" id="SSF52304">
    <property type="entry name" value="Type II 3-dehydroquinate dehydratase"/>
    <property type="match status" value="1"/>
</dbReference>
<dbReference type="GO" id="GO:0019631">
    <property type="term" value="P:quinate catabolic process"/>
    <property type="evidence" value="ECO:0007669"/>
    <property type="project" value="TreeGrafter"/>
</dbReference>
<dbReference type="Gene3D" id="3.40.50.9100">
    <property type="entry name" value="Dehydroquinase, class II"/>
    <property type="match status" value="1"/>
</dbReference>
<evidence type="ECO:0000313" key="13">
    <source>
        <dbReference type="Proteomes" id="UP000016570"/>
    </source>
</evidence>
<dbReference type="UniPathway" id="UPA00053">
    <property type="reaction ID" value="UER00086"/>
</dbReference>
<protein>
    <recommendedName>
        <fullName evidence="6 8">3-dehydroquinate dehydratase</fullName>
        <shortName evidence="8">3-dehydroquinase</shortName>
        <ecNumber evidence="6 8">4.2.1.10</ecNumber>
    </recommendedName>
    <alternativeName>
        <fullName evidence="8">Type II DHQase</fullName>
    </alternativeName>
</protein>
<dbReference type="InterPro" id="IPR001874">
    <property type="entry name" value="DHquinase_II"/>
</dbReference>
<keyword evidence="8" id="KW-0028">Amino-acid biosynthesis</keyword>
<sequence length="149" mass="16341">MSTKSRILVLNGPNLNLLGLREPAHYGSQTLQQIVEKLSDQAQKAGIELSHLQSNREYELIEAIHAAYGQVDFIIINPAAFTHTSVALRDALLGVAIPYIEVHLSNVHAREPFRHHSYLSDKAEGVICGLGAQGYEFALSAAIEKLQAK</sequence>
<proteinExistence type="inferred from homology"/>
<comment type="pathway">
    <text evidence="3 8">Metabolic intermediate biosynthesis; chorismate biosynthesis; chorismate from D-erythrose 4-phosphate and phosphoenolpyruvate: step 3/7.</text>
</comment>
<evidence type="ECO:0000256" key="11">
    <source>
        <dbReference type="PIRSR" id="PIRSR001399-3"/>
    </source>
</evidence>
<comment type="catalytic activity">
    <reaction evidence="1 8">
        <text>3-dehydroquinate = 3-dehydroshikimate + H2O</text>
        <dbReference type="Rhea" id="RHEA:21096"/>
        <dbReference type="ChEBI" id="CHEBI:15377"/>
        <dbReference type="ChEBI" id="CHEBI:16630"/>
        <dbReference type="ChEBI" id="CHEBI:32364"/>
        <dbReference type="EC" id="4.2.1.10"/>
    </reaction>
</comment>
<feature type="active site" description="Proton acceptor" evidence="8 9">
    <location>
        <position position="26"/>
    </location>
</feature>
<dbReference type="HAMAP" id="MF_00169">
    <property type="entry name" value="AroQ"/>
    <property type="match status" value="1"/>
</dbReference>
<evidence type="ECO:0000256" key="1">
    <source>
        <dbReference type="ARBA" id="ARBA00001864"/>
    </source>
</evidence>